<feature type="coiled-coil region" evidence="1">
    <location>
        <begin position="69"/>
        <end position="96"/>
    </location>
</feature>
<name>A0A271IYT1_9BACT</name>
<evidence type="ECO:0000313" key="4">
    <source>
        <dbReference type="Proteomes" id="UP000216339"/>
    </source>
</evidence>
<sequence>MSQRSRAIRASIFGFLVGGAAGVTVGLLLAPDEGRQLRRRAAYLLDRWAGDLAAVVDRLDGAGVPSDARARADALIADARQQAESLLSEADALISQARLGRSGDGA</sequence>
<proteinExistence type="predicted"/>
<evidence type="ECO:0000256" key="2">
    <source>
        <dbReference type="SAM" id="Phobius"/>
    </source>
</evidence>
<feature type="transmembrane region" description="Helical" evidence="2">
    <location>
        <begin position="12"/>
        <end position="30"/>
    </location>
</feature>
<dbReference type="InterPro" id="IPR024623">
    <property type="entry name" value="YtxH"/>
</dbReference>
<keyword evidence="2" id="KW-1133">Transmembrane helix</keyword>
<dbReference type="EMBL" id="MQWD01000001">
    <property type="protein sequence ID" value="PAP76237.1"/>
    <property type="molecule type" value="Genomic_DNA"/>
</dbReference>
<gene>
    <name evidence="3" type="ORF">BSZ37_07165</name>
</gene>
<evidence type="ECO:0000313" key="3">
    <source>
        <dbReference type="EMBL" id="PAP76237.1"/>
    </source>
</evidence>
<keyword evidence="2" id="KW-0812">Transmembrane</keyword>
<evidence type="ECO:0000256" key="1">
    <source>
        <dbReference type="SAM" id="Coils"/>
    </source>
</evidence>
<dbReference type="AlphaFoldDB" id="A0A271IYT1"/>
<comment type="caution">
    <text evidence="3">The sequence shown here is derived from an EMBL/GenBank/DDBJ whole genome shotgun (WGS) entry which is preliminary data.</text>
</comment>
<accession>A0A271IYT1</accession>
<organism evidence="3 4">
    <name type="scientific">Rubrivirga marina</name>
    <dbReference type="NCBI Taxonomy" id="1196024"/>
    <lineage>
        <taxon>Bacteria</taxon>
        <taxon>Pseudomonadati</taxon>
        <taxon>Rhodothermota</taxon>
        <taxon>Rhodothermia</taxon>
        <taxon>Rhodothermales</taxon>
        <taxon>Rubricoccaceae</taxon>
        <taxon>Rubrivirga</taxon>
    </lineage>
</organism>
<keyword evidence="4" id="KW-1185">Reference proteome</keyword>
<protein>
    <recommendedName>
        <fullName evidence="5">Gas vesicle protein</fullName>
    </recommendedName>
</protein>
<evidence type="ECO:0008006" key="5">
    <source>
        <dbReference type="Google" id="ProtNLM"/>
    </source>
</evidence>
<dbReference type="Proteomes" id="UP000216339">
    <property type="component" value="Unassembled WGS sequence"/>
</dbReference>
<keyword evidence="2" id="KW-0472">Membrane</keyword>
<dbReference type="RefSeq" id="WP_095509885.1">
    <property type="nucleotide sequence ID" value="NZ_MQWD01000001.1"/>
</dbReference>
<dbReference type="OrthoDB" id="10018157at2"/>
<dbReference type="Pfam" id="PF12732">
    <property type="entry name" value="YtxH"/>
    <property type="match status" value="1"/>
</dbReference>
<keyword evidence="1" id="KW-0175">Coiled coil</keyword>
<reference evidence="3 4" key="1">
    <citation type="submission" date="2016-11" db="EMBL/GenBank/DDBJ databases">
        <title>Study of marine rhodopsin-containing bacteria.</title>
        <authorList>
            <person name="Yoshizawa S."/>
            <person name="Kumagai Y."/>
            <person name="Kogure K."/>
        </authorList>
    </citation>
    <scope>NUCLEOTIDE SEQUENCE [LARGE SCALE GENOMIC DNA]</scope>
    <source>
        <strain evidence="3 4">SAORIC-28</strain>
    </source>
</reference>